<dbReference type="EMBL" id="BMAU01021188">
    <property type="protein sequence ID" value="GFX95653.1"/>
    <property type="molecule type" value="Genomic_DNA"/>
</dbReference>
<reference evidence="1" key="1">
    <citation type="submission" date="2020-08" db="EMBL/GenBank/DDBJ databases">
        <title>Multicomponent nature underlies the extraordinary mechanical properties of spider dragline silk.</title>
        <authorList>
            <person name="Kono N."/>
            <person name="Nakamura H."/>
            <person name="Mori M."/>
            <person name="Yoshida Y."/>
            <person name="Ohtoshi R."/>
            <person name="Malay A.D."/>
            <person name="Moran D.A.P."/>
            <person name="Tomita M."/>
            <person name="Numata K."/>
            <person name="Arakawa K."/>
        </authorList>
    </citation>
    <scope>NUCLEOTIDE SEQUENCE</scope>
</reference>
<comment type="caution">
    <text evidence="1">The sequence shown here is derived from an EMBL/GenBank/DDBJ whole genome shotgun (WGS) entry which is preliminary data.</text>
</comment>
<protein>
    <submittedName>
        <fullName evidence="1">Uncharacterized protein</fullName>
    </submittedName>
</protein>
<organism evidence="1 2">
    <name type="scientific">Trichonephila clavipes</name>
    <name type="common">Golden silk orbweaver</name>
    <name type="synonym">Nephila clavipes</name>
    <dbReference type="NCBI Taxonomy" id="2585209"/>
    <lineage>
        <taxon>Eukaryota</taxon>
        <taxon>Metazoa</taxon>
        <taxon>Ecdysozoa</taxon>
        <taxon>Arthropoda</taxon>
        <taxon>Chelicerata</taxon>
        <taxon>Arachnida</taxon>
        <taxon>Araneae</taxon>
        <taxon>Araneomorphae</taxon>
        <taxon>Entelegynae</taxon>
        <taxon>Araneoidea</taxon>
        <taxon>Nephilidae</taxon>
        <taxon>Trichonephila</taxon>
    </lineage>
</organism>
<evidence type="ECO:0000313" key="1">
    <source>
        <dbReference type="EMBL" id="GFX95653.1"/>
    </source>
</evidence>
<dbReference type="Proteomes" id="UP000887159">
    <property type="component" value="Unassembled WGS sequence"/>
</dbReference>
<accession>A0A8X6V1F5</accession>
<gene>
    <name evidence="1" type="ORF">TNCV_4885791</name>
</gene>
<proteinExistence type="predicted"/>
<dbReference type="AlphaFoldDB" id="A0A8X6V1F5"/>
<evidence type="ECO:0000313" key="2">
    <source>
        <dbReference type="Proteomes" id="UP000887159"/>
    </source>
</evidence>
<name>A0A8X6V1F5_TRICX</name>
<keyword evidence="2" id="KW-1185">Reference proteome</keyword>
<sequence length="81" mass="9247">MTITTSYHGSIKFVRAAVAQWSRDGPQTCVSNMSKNGLKQISQEMMCLTSSQVNWEDTENCVEFWSKEMSDIKVDDNCLFE</sequence>